<name>A0AAV7SJV4_PLEWA</name>
<reference evidence="2" key="1">
    <citation type="journal article" date="2022" name="bioRxiv">
        <title>Sequencing and chromosome-scale assembly of the giantPleurodeles waltlgenome.</title>
        <authorList>
            <person name="Brown T."/>
            <person name="Elewa A."/>
            <person name="Iarovenko S."/>
            <person name="Subramanian E."/>
            <person name="Araus A.J."/>
            <person name="Petzold A."/>
            <person name="Susuki M."/>
            <person name="Suzuki K.-i.T."/>
            <person name="Hayashi T."/>
            <person name="Toyoda A."/>
            <person name="Oliveira C."/>
            <person name="Osipova E."/>
            <person name="Leigh N.D."/>
            <person name="Simon A."/>
            <person name="Yun M.H."/>
        </authorList>
    </citation>
    <scope>NUCLEOTIDE SEQUENCE</scope>
    <source>
        <strain evidence="2">20211129_DDA</strain>
        <tissue evidence="2">Liver</tissue>
    </source>
</reference>
<sequence>MPPWAHGRIIAPVTTRSEVRESEEEAPTVSGGHWRREALEVRRVRILTSGVALRDERRLGQRQHWTGTATRRSSEYRSILPTTPASIYQGLEDLRMKKLGDTDKISLEDDSRKVISKGKKGKSAGPDGLPLTTYILCMFTRSSNPDLSYFV</sequence>
<gene>
    <name evidence="2" type="ORF">NDU88_004786</name>
</gene>
<evidence type="ECO:0000313" key="3">
    <source>
        <dbReference type="Proteomes" id="UP001066276"/>
    </source>
</evidence>
<dbReference type="Proteomes" id="UP001066276">
    <property type="component" value="Chromosome 4_2"/>
</dbReference>
<feature type="region of interest" description="Disordered" evidence="1">
    <location>
        <begin position="1"/>
        <end position="31"/>
    </location>
</feature>
<protein>
    <submittedName>
        <fullName evidence="2">Uncharacterized protein</fullName>
    </submittedName>
</protein>
<dbReference type="AlphaFoldDB" id="A0AAV7SJV4"/>
<organism evidence="2 3">
    <name type="scientific">Pleurodeles waltl</name>
    <name type="common">Iberian ribbed newt</name>
    <dbReference type="NCBI Taxonomy" id="8319"/>
    <lineage>
        <taxon>Eukaryota</taxon>
        <taxon>Metazoa</taxon>
        <taxon>Chordata</taxon>
        <taxon>Craniata</taxon>
        <taxon>Vertebrata</taxon>
        <taxon>Euteleostomi</taxon>
        <taxon>Amphibia</taxon>
        <taxon>Batrachia</taxon>
        <taxon>Caudata</taxon>
        <taxon>Salamandroidea</taxon>
        <taxon>Salamandridae</taxon>
        <taxon>Pleurodelinae</taxon>
        <taxon>Pleurodeles</taxon>
    </lineage>
</organism>
<proteinExistence type="predicted"/>
<keyword evidence="3" id="KW-1185">Reference proteome</keyword>
<evidence type="ECO:0000313" key="2">
    <source>
        <dbReference type="EMBL" id="KAJ1164346.1"/>
    </source>
</evidence>
<comment type="caution">
    <text evidence="2">The sequence shown here is derived from an EMBL/GenBank/DDBJ whole genome shotgun (WGS) entry which is preliminary data.</text>
</comment>
<accession>A0AAV7SJV4</accession>
<dbReference type="EMBL" id="JANPWB010000008">
    <property type="protein sequence ID" value="KAJ1164346.1"/>
    <property type="molecule type" value="Genomic_DNA"/>
</dbReference>
<evidence type="ECO:0000256" key="1">
    <source>
        <dbReference type="SAM" id="MobiDB-lite"/>
    </source>
</evidence>